<dbReference type="RefSeq" id="WP_068660794.1">
    <property type="nucleotide sequence ID" value="NZ_CP017770.1"/>
</dbReference>
<gene>
    <name evidence="5" type="ORF">PNBC_18680</name>
</gene>
<dbReference type="InterPro" id="IPR001761">
    <property type="entry name" value="Peripla_BP/Lac1_sug-bd_dom"/>
</dbReference>
<proteinExistence type="predicted"/>
<feature type="domain" description="HTH lacI-type" evidence="4">
    <location>
        <begin position="2"/>
        <end position="57"/>
    </location>
</feature>
<dbReference type="Gene3D" id="3.40.50.2300">
    <property type="match status" value="2"/>
</dbReference>
<dbReference type="Pfam" id="PF00532">
    <property type="entry name" value="Peripla_BP_1"/>
    <property type="match status" value="1"/>
</dbReference>
<dbReference type="Proteomes" id="UP000077134">
    <property type="component" value="Unassembled WGS sequence"/>
</dbReference>
<dbReference type="GO" id="GO:0003700">
    <property type="term" value="F:DNA-binding transcription factor activity"/>
    <property type="evidence" value="ECO:0007669"/>
    <property type="project" value="TreeGrafter"/>
</dbReference>
<evidence type="ECO:0000259" key="4">
    <source>
        <dbReference type="PROSITE" id="PS50932"/>
    </source>
</evidence>
<accession>A0A162RI42</accession>
<dbReference type="AlphaFoldDB" id="A0A162RI42"/>
<sequence>MVTIKDIAKMAGVSAMTVSNVIHNRETKTSEMTRNTILELIHKHNYKPNMFARNLVIGKSKIIGLLIPNVSNPFYSTLIRVVEDAANQAGYGVFLCNTHNNMGLELNYIRIMKENCVDGLIVASSTINNTDYYNTLARESFPVVIMDRLIRDEEDVYSVISDDFKGSYTAVQHLIEKGHRRIGCIVGTLTTLNSSERLRGYNEAMLDQKLPIESSWVHTGNDSLEMGATATDVLLKSKVTAIMTCNDILAYGVYRKASELKLHIPLDLSVIGFSDISFSEIITPPLTTVRLPILEMGIQATELLFGLLDHKTWNQKTFSYQTNFIIRESTAQPSSTSR</sequence>
<evidence type="ECO:0000256" key="1">
    <source>
        <dbReference type="ARBA" id="ARBA00023015"/>
    </source>
</evidence>
<keyword evidence="2" id="KW-0238">DNA-binding</keyword>
<reference evidence="5 6" key="1">
    <citation type="submission" date="2016-02" db="EMBL/GenBank/DDBJ databases">
        <title>Paenibacillus sp. LPB0068, isolated from Crassostrea gigas.</title>
        <authorList>
            <person name="Shin S.-K."/>
            <person name="Yi H."/>
        </authorList>
    </citation>
    <scope>NUCLEOTIDE SEQUENCE [LARGE SCALE GENOMIC DNA]</scope>
    <source>
        <strain evidence="5 6">LPB0068</strain>
    </source>
</reference>
<evidence type="ECO:0000313" key="5">
    <source>
        <dbReference type="EMBL" id="OAB72007.1"/>
    </source>
</evidence>
<dbReference type="SMART" id="SM00354">
    <property type="entry name" value="HTH_LACI"/>
    <property type="match status" value="1"/>
</dbReference>
<dbReference type="PROSITE" id="PS00356">
    <property type="entry name" value="HTH_LACI_1"/>
    <property type="match status" value="1"/>
</dbReference>
<dbReference type="PROSITE" id="PS50932">
    <property type="entry name" value="HTH_LACI_2"/>
    <property type="match status" value="1"/>
</dbReference>
<evidence type="ECO:0000256" key="3">
    <source>
        <dbReference type="ARBA" id="ARBA00023163"/>
    </source>
</evidence>
<dbReference type="SUPFAM" id="SSF47413">
    <property type="entry name" value="lambda repressor-like DNA-binding domains"/>
    <property type="match status" value="1"/>
</dbReference>
<dbReference type="Gene3D" id="1.10.260.40">
    <property type="entry name" value="lambda repressor-like DNA-binding domains"/>
    <property type="match status" value="1"/>
</dbReference>
<dbReference type="PANTHER" id="PTHR30146">
    <property type="entry name" value="LACI-RELATED TRANSCRIPTIONAL REPRESSOR"/>
    <property type="match status" value="1"/>
</dbReference>
<dbReference type="KEGG" id="pcx:LPB68_12215"/>
<organism evidence="5 6">
    <name type="scientific">Paenibacillus crassostreae</name>
    <dbReference type="NCBI Taxonomy" id="1763538"/>
    <lineage>
        <taxon>Bacteria</taxon>
        <taxon>Bacillati</taxon>
        <taxon>Bacillota</taxon>
        <taxon>Bacilli</taxon>
        <taxon>Bacillales</taxon>
        <taxon>Paenibacillaceae</taxon>
        <taxon>Paenibacillus</taxon>
    </lineage>
</organism>
<evidence type="ECO:0000256" key="2">
    <source>
        <dbReference type="ARBA" id="ARBA00023125"/>
    </source>
</evidence>
<keyword evidence="1" id="KW-0805">Transcription regulation</keyword>
<protein>
    <recommendedName>
        <fullName evidence="4">HTH lacI-type domain-containing protein</fullName>
    </recommendedName>
</protein>
<dbReference type="SUPFAM" id="SSF53822">
    <property type="entry name" value="Periplasmic binding protein-like I"/>
    <property type="match status" value="1"/>
</dbReference>
<dbReference type="GO" id="GO:0000976">
    <property type="term" value="F:transcription cis-regulatory region binding"/>
    <property type="evidence" value="ECO:0007669"/>
    <property type="project" value="TreeGrafter"/>
</dbReference>
<dbReference type="Pfam" id="PF00356">
    <property type="entry name" value="LacI"/>
    <property type="match status" value="1"/>
</dbReference>
<dbReference type="STRING" id="1763538.LPB68_12215"/>
<dbReference type="EMBL" id="LSFN01000036">
    <property type="protein sequence ID" value="OAB72007.1"/>
    <property type="molecule type" value="Genomic_DNA"/>
</dbReference>
<dbReference type="PANTHER" id="PTHR30146:SF109">
    <property type="entry name" value="HTH-TYPE TRANSCRIPTIONAL REGULATOR GALS"/>
    <property type="match status" value="1"/>
</dbReference>
<keyword evidence="3" id="KW-0804">Transcription</keyword>
<evidence type="ECO:0000313" key="6">
    <source>
        <dbReference type="Proteomes" id="UP000077134"/>
    </source>
</evidence>
<name>A0A162RI42_9BACL</name>
<comment type="caution">
    <text evidence="5">The sequence shown here is derived from an EMBL/GenBank/DDBJ whole genome shotgun (WGS) entry which is preliminary data.</text>
</comment>
<dbReference type="InterPro" id="IPR028082">
    <property type="entry name" value="Peripla_BP_I"/>
</dbReference>
<dbReference type="CDD" id="cd01392">
    <property type="entry name" value="HTH_LacI"/>
    <property type="match status" value="1"/>
</dbReference>
<keyword evidence="6" id="KW-1185">Reference proteome</keyword>
<dbReference type="CDD" id="cd19976">
    <property type="entry name" value="PBP1_DegA_Like"/>
    <property type="match status" value="1"/>
</dbReference>
<dbReference type="OrthoDB" id="9784962at2"/>
<dbReference type="InterPro" id="IPR010982">
    <property type="entry name" value="Lambda_DNA-bd_dom_sf"/>
</dbReference>
<dbReference type="InterPro" id="IPR000843">
    <property type="entry name" value="HTH_LacI"/>
</dbReference>